<gene>
    <name evidence="10" type="ORF">SporoS204_15600</name>
</gene>
<dbReference type="InterPro" id="IPR004589">
    <property type="entry name" value="DNA_helicase_ATP-dep_RecQ"/>
</dbReference>
<evidence type="ECO:0000313" key="11">
    <source>
        <dbReference type="Proteomes" id="UP000192486"/>
    </source>
</evidence>
<name>A0ABM6JZ54_SPOUR</name>
<evidence type="ECO:0000256" key="4">
    <source>
        <dbReference type="ARBA" id="ARBA00022840"/>
    </source>
</evidence>
<keyword evidence="2" id="KW-0378">Hydrolase</keyword>
<dbReference type="InterPro" id="IPR002464">
    <property type="entry name" value="DNA/RNA_helicase_DEAH_CS"/>
</dbReference>
<evidence type="ECO:0000256" key="7">
    <source>
        <dbReference type="ARBA" id="ARBA00044550"/>
    </source>
</evidence>
<dbReference type="SUPFAM" id="SSF52540">
    <property type="entry name" value="P-loop containing nucleoside triphosphate hydrolases"/>
    <property type="match status" value="1"/>
</dbReference>
<protein>
    <recommendedName>
        <fullName evidence="6">ATP-dependent DNA helicase RecQ</fullName>
    </recommendedName>
    <alternativeName>
        <fullName evidence="7">DNA 3'-5' helicase RecQ</fullName>
    </alternativeName>
</protein>
<dbReference type="RefSeq" id="WP_029053063.1">
    <property type="nucleotide sequence ID" value="NZ_CP015108.1"/>
</dbReference>
<dbReference type="CDD" id="cd17920">
    <property type="entry name" value="DEXHc_RecQ"/>
    <property type="match status" value="1"/>
</dbReference>
<dbReference type="InterPro" id="IPR032284">
    <property type="entry name" value="RecQ_Zn-bd"/>
</dbReference>
<evidence type="ECO:0000256" key="5">
    <source>
        <dbReference type="ARBA" id="ARBA00023125"/>
    </source>
</evidence>
<evidence type="ECO:0000313" key="10">
    <source>
        <dbReference type="EMBL" id="ARF15457.1"/>
    </source>
</evidence>
<feature type="domain" description="Helicase ATP-binding" evidence="8">
    <location>
        <begin position="24"/>
        <end position="191"/>
    </location>
</feature>
<evidence type="ECO:0000256" key="1">
    <source>
        <dbReference type="ARBA" id="ARBA00022741"/>
    </source>
</evidence>
<sequence length="479" mass="54959">MELQDVLRQKFGYESFRPGQQEVITELLAGRDTVAIFPTGTGKSLCYQLPAYMVDGAVIIISPLVALMEDQVANLRKHKEKRVVAINSFLSRQEKELALSTLAHYKFIFLSPEMVMQQHVRQLVQQLPIAFFVVDEAHCISEWGFDFRPDYLRLKELFSVLERAPVLALTATANEKVVEDITTYLHMRKPHIERQSIDRPNISYRVMHMDNEWVKTEWIIQRLATTIGPGVIYVASRKRADELAAMIRETGIPTASYHGGKEQDERSIIQQQFVQGELEWICATNAFGMGIHKDDIRQVIHEHLPATPSAYIQEVGRAGRDGEKAAATLLYSKRDIQKVKFIVYEDLPDEQQTLYYHSLLQSETKSQLAAEQAGLSEVASRLLDYYLEQSDVENVIRQIHQIYQVKEKQIAEMECYVKSDSCLREKLVQFFGENTSPAEADCCSNCQNLDDDWLIKSETSTEQVVEALQWRERLHQLLG</sequence>
<dbReference type="Proteomes" id="UP000192486">
    <property type="component" value="Chromosome"/>
</dbReference>
<organism evidence="10 11">
    <name type="scientific">Sporosarcina ureae</name>
    <dbReference type="NCBI Taxonomy" id="1571"/>
    <lineage>
        <taxon>Bacteria</taxon>
        <taxon>Bacillati</taxon>
        <taxon>Bacillota</taxon>
        <taxon>Bacilli</taxon>
        <taxon>Bacillales</taxon>
        <taxon>Caryophanaceae</taxon>
        <taxon>Sporosarcina</taxon>
    </lineage>
</organism>
<dbReference type="PROSITE" id="PS51192">
    <property type="entry name" value="HELICASE_ATP_BIND_1"/>
    <property type="match status" value="1"/>
</dbReference>
<dbReference type="PANTHER" id="PTHR13710:SF84">
    <property type="entry name" value="ATP-DEPENDENT DNA HELICASE RECS-RELATED"/>
    <property type="match status" value="1"/>
</dbReference>
<evidence type="ECO:0000256" key="6">
    <source>
        <dbReference type="ARBA" id="ARBA00044535"/>
    </source>
</evidence>
<dbReference type="PANTHER" id="PTHR13710">
    <property type="entry name" value="DNA HELICASE RECQ FAMILY MEMBER"/>
    <property type="match status" value="1"/>
</dbReference>
<dbReference type="EMBL" id="CP015108">
    <property type="protein sequence ID" value="ARF15457.1"/>
    <property type="molecule type" value="Genomic_DNA"/>
</dbReference>
<dbReference type="NCBIfam" id="TIGR00614">
    <property type="entry name" value="recQ_fam"/>
    <property type="match status" value="1"/>
</dbReference>
<keyword evidence="4" id="KW-0067">ATP-binding</keyword>
<dbReference type="Pfam" id="PF00271">
    <property type="entry name" value="Helicase_C"/>
    <property type="match status" value="1"/>
</dbReference>
<dbReference type="Pfam" id="PF00270">
    <property type="entry name" value="DEAD"/>
    <property type="match status" value="1"/>
</dbReference>
<dbReference type="PROSITE" id="PS51194">
    <property type="entry name" value="HELICASE_CTER"/>
    <property type="match status" value="1"/>
</dbReference>
<dbReference type="InterPro" id="IPR014001">
    <property type="entry name" value="Helicase_ATP-bd"/>
</dbReference>
<dbReference type="SMART" id="SM00487">
    <property type="entry name" value="DEXDc"/>
    <property type="match status" value="1"/>
</dbReference>
<evidence type="ECO:0000259" key="8">
    <source>
        <dbReference type="PROSITE" id="PS51192"/>
    </source>
</evidence>
<dbReference type="InterPro" id="IPR001650">
    <property type="entry name" value="Helicase_C-like"/>
</dbReference>
<evidence type="ECO:0000256" key="2">
    <source>
        <dbReference type="ARBA" id="ARBA00022801"/>
    </source>
</evidence>
<keyword evidence="1" id="KW-0547">Nucleotide-binding</keyword>
<dbReference type="Pfam" id="PF16124">
    <property type="entry name" value="RecQ_Zn_bind"/>
    <property type="match status" value="1"/>
</dbReference>
<keyword evidence="3" id="KW-0347">Helicase</keyword>
<dbReference type="SMART" id="SM00490">
    <property type="entry name" value="HELICc"/>
    <property type="match status" value="1"/>
</dbReference>
<keyword evidence="11" id="KW-1185">Reference proteome</keyword>
<feature type="domain" description="Helicase C-terminal" evidence="9">
    <location>
        <begin position="219"/>
        <end position="362"/>
    </location>
</feature>
<keyword evidence="5" id="KW-0238">DNA-binding</keyword>
<reference evidence="10 11" key="1">
    <citation type="submission" date="2016-04" db="EMBL/GenBank/DDBJ databases">
        <title>Comparative Genomics and Epigenetics of Sporosarcina ureae.</title>
        <authorList>
            <person name="Oliver A.S."/>
            <person name="Cooper K.K."/>
        </authorList>
    </citation>
    <scope>NUCLEOTIDE SEQUENCE [LARGE SCALE GENOMIC DNA]</scope>
    <source>
        <strain evidence="10 11">S204</strain>
    </source>
</reference>
<dbReference type="InterPro" id="IPR027417">
    <property type="entry name" value="P-loop_NTPase"/>
</dbReference>
<dbReference type="Gene3D" id="3.40.50.300">
    <property type="entry name" value="P-loop containing nucleotide triphosphate hydrolases"/>
    <property type="match status" value="2"/>
</dbReference>
<dbReference type="InterPro" id="IPR011545">
    <property type="entry name" value="DEAD/DEAH_box_helicase_dom"/>
</dbReference>
<dbReference type="PROSITE" id="PS00690">
    <property type="entry name" value="DEAH_ATP_HELICASE"/>
    <property type="match status" value="1"/>
</dbReference>
<accession>A0ABM6JZ54</accession>
<evidence type="ECO:0000259" key="9">
    <source>
        <dbReference type="PROSITE" id="PS51194"/>
    </source>
</evidence>
<evidence type="ECO:0000256" key="3">
    <source>
        <dbReference type="ARBA" id="ARBA00022806"/>
    </source>
</evidence>
<proteinExistence type="predicted"/>